<evidence type="ECO:0000256" key="2">
    <source>
        <dbReference type="ARBA" id="ARBA00004123"/>
    </source>
</evidence>
<comment type="cofactor">
    <cofactor evidence="1">
        <name>a divalent metal cation</name>
        <dbReference type="ChEBI" id="CHEBI:60240"/>
    </cofactor>
</comment>
<dbReference type="PANTHER" id="PTHR22930:SF85">
    <property type="entry name" value="GH03217P-RELATED"/>
    <property type="match status" value="1"/>
</dbReference>
<dbReference type="GO" id="GO:0046872">
    <property type="term" value="F:metal ion binding"/>
    <property type="evidence" value="ECO:0007669"/>
    <property type="project" value="UniProtKB-KW"/>
</dbReference>
<gene>
    <name evidence="9" type="ORF">PHLCEN_2v13019</name>
</gene>
<keyword evidence="7" id="KW-0539">Nucleus</keyword>
<dbReference type="OrthoDB" id="2802627at2759"/>
<feature type="domain" description="DDE Tnp4" evidence="8">
    <location>
        <begin position="158"/>
        <end position="335"/>
    </location>
</feature>
<proteinExistence type="inferred from homology"/>
<evidence type="ECO:0000256" key="3">
    <source>
        <dbReference type="ARBA" id="ARBA00006958"/>
    </source>
</evidence>
<evidence type="ECO:0000259" key="8">
    <source>
        <dbReference type="Pfam" id="PF13359"/>
    </source>
</evidence>
<sequence>MGGCERISRQDLQALLAVQSANIQVAASFYDDMVDETVRLEHLFHNWLDEDEDNLTLDSELDELQATVLRQTGTDITLVASTLSEDHSQGPYDQIAKCGEYFEKALSWPDRDFRYEFRVTRALRELGLELLTWGDDDRHAQSKLHFGQNGFHGCIGIVDGSLIRLTAAPPEQGAVFYCRKKYPAVSSIHWLVSGKKVIISCQINVQAVVDHEKRFISFEAGWPGSVNDVTIWKKSHLWRHRHEFFKEGEYILADKGYPSSPYLLRPFTEPEVNACDELEKRRRRLFNRNLSNKRIYVEHAFGMLKGRFPALKLLGTPEDIQNAYRVVQALMAVHNICLDMGDRPEHIREYDPNDLEIDGVIDPLELLRDVELSHYGGVVGDAPVNIPRGETDDTLRAAGYEMRMKLLDEIVPL</sequence>
<evidence type="ECO:0000256" key="1">
    <source>
        <dbReference type="ARBA" id="ARBA00001968"/>
    </source>
</evidence>
<keyword evidence="5" id="KW-0479">Metal-binding</keyword>
<keyword evidence="6" id="KW-0378">Hydrolase</keyword>
<dbReference type="InterPro" id="IPR045249">
    <property type="entry name" value="HARBI1-like"/>
</dbReference>
<comment type="caution">
    <text evidence="9">The sequence shown here is derived from an EMBL/GenBank/DDBJ whole genome shotgun (WGS) entry which is preliminary data.</text>
</comment>
<dbReference type="InterPro" id="IPR027806">
    <property type="entry name" value="HARBI1_dom"/>
</dbReference>
<dbReference type="Proteomes" id="UP000186601">
    <property type="component" value="Unassembled WGS sequence"/>
</dbReference>
<dbReference type="AlphaFoldDB" id="A0A2R6NF89"/>
<dbReference type="GO" id="GO:0005634">
    <property type="term" value="C:nucleus"/>
    <property type="evidence" value="ECO:0007669"/>
    <property type="project" value="UniProtKB-SubCell"/>
</dbReference>
<keyword evidence="4" id="KW-0540">Nuclease</keyword>
<organism evidence="9 10">
    <name type="scientific">Hermanssonia centrifuga</name>
    <dbReference type="NCBI Taxonomy" id="98765"/>
    <lineage>
        <taxon>Eukaryota</taxon>
        <taxon>Fungi</taxon>
        <taxon>Dikarya</taxon>
        <taxon>Basidiomycota</taxon>
        <taxon>Agaricomycotina</taxon>
        <taxon>Agaricomycetes</taxon>
        <taxon>Polyporales</taxon>
        <taxon>Meruliaceae</taxon>
        <taxon>Hermanssonia</taxon>
    </lineage>
</organism>
<dbReference type="EMBL" id="MLYV02001295">
    <property type="protein sequence ID" value="PSR71050.1"/>
    <property type="molecule type" value="Genomic_DNA"/>
</dbReference>
<evidence type="ECO:0000313" key="10">
    <source>
        <dbReference type="Proteomes" id="UP000186601"/>
    </source>
</evidence>
<accession>A0A2R6NF89</accession>
<comment type="subcellular location">
    <subcellularLocation>
        <location evidence="2">Nucleus</location>
    </subcellularLocation>
</comment>
<protein>
    <recommendedName>
        <fullName evidence="8">DDE Tnp4 domain-containing protein</fullName>
    </recommendedName>
</protein>
<evidence type="ECO:0000256" key="5">
    <source>
        <dbReference type="ARBA" id="ARBA00022723"/>
    </source>
</evidence>
<dbReference type="PANTHER" id="PTHR22930">
    <property type="match status" value="1"/>
</dbReference>
<dbReference type="GO" id="GO:0016787">
    <property type="term" value="F:hydrolase activity"/>
    <property type="evidence" value="ECO:0007669"/>
    <property type="project" value="UniProtKB-KW"/>
</dbReference>
<evidence type="ECO:0000256" key="4">
    <source>
        <dbReference type="ARBA" id="ARBA00022722"/>
    </source>
</evidence>
<reference evidence="9 10" key="1">
    <citation type="submission" date="2018-02" db="EMBL/GenBank/DDBJ databases">
        <title>Genome sequence of the basidiomycete white-rot fungus Phlebia centrifuga.</title>
        <authorList>
            <person name="Granchi Z."/>
            <person name="Peng M."/>
            <person name="de Vries R.P."/>
            <person name="Hilden K."/>
            <person name="Makela M.R."/>
            <person name="Grigoriev I."/>
            <person name="Riley R."/>
        </authorList>
    </citation>
    <scope>NUCLEOTIDE SEQUENCE [LARGE SCALE GENOMIC DNA]</scope>
    <source>
        <strain evidence="9 10">FBCC195</strain>
    </source>
</reference>
<keyword evidence="10" id="KW-1185">Reference proteome</keyword>
<evidence type="ECO:0000313" key="9">
    <source>
        <dbReference type="EMBL" id="PSR71050.1"/>
    </source>
</evidence>
<name>A0A2R6NF89_9APHY</name>
<dbReference type="GO" id="GO:0004518">
    <property type="term" value="F:nuclease activity"/>
    <property type="evidence" value="ECO:0007669"/>
    <property type="project" value="UniProtKB-KW"/>
</dbReference>
<evidence type="ECO:0000256" key="6">
    <source>
        <dbReference type="ARBA" id="ARBA00022801"/>
    </source>
</evidence>
<comment type="similarity">
    <text evidence="3">Belongs to the HARBI1 family.</text>
</comment>
<evidence type="ECO:0000256" key="7">
    <source>
        <dbReference type="ARBA" id="ARBA00023242"/>
    </source>
</evidence>
<dbReference type="Pfam" id="PF13359">
    <property type="entry name" value="DDE_Tnp_4"/>
    <property type="match status" value="1"/>
</dbReference>
<dbReference type="STRING" id="98765.A0A2R6NF89"/>